<accession>A0ABQ7N2J1</accession>
<dbReference type="CDD" id="cd06464">
    <property type="entry name" value="ACD_sHsps-like"/>
    <property type="match status" value="1"/>
</dbReference>
<dbReference type="InterPro" id="IPR008978">
    <property type="entry name" value="HSP20-like_chaperone"/>
</dbReference>
<evidence type="ECO:0000313" key="4">
    <source>
        <dbReference type="Proteomes" id="UP000823674"/>
    </source>
</evidence>
<feature type="domain" description="SHSP" evidence="2">
    <location>
        <begin position="166"/>
        <end position="262"/>
    </location>
</feature>
<dbReference type="EMBL" id="JADBGQ010000003">
    <property type="protein sequence ID" value="KAG5404818.1"/>
    <property type="molecule type" value="Genomic_DNA"/>
</dbReference>
<keyword evidence="4" id="KW-1185">Reference proteome</keyword>
<dbReference type="PROSITE" id="PS01031">
    <property type="entry name" value="SHSP"/>
    <property type="match status" value="1"/>
</dbReference>
<dbReference type="SUPFAM" id="SSF49764">
    <property type="entry name" value="HSP20-like chaperones"/>
    <property type="match status" value="1"/>
</dbReference>
<organism evidence="3 4">
    <name type="scientific">Brassica rapa subsp. trilocularis</name>
    <dbReference type="NCBI Taxonomy" id="1813537"/>
    <lineage>
        <taxon>Eukaryota</taxon>
        <taxon>Viridiplantae</taxon>
        <taxon>Streptophyta</taxon>
        <taxon>Embryophyta</taxon>
        <taxon>Tracheophyta</taxon>
        <taxon>Spermatophyta</taxon>
        <taxon>Magnoliopsida</taxon>
        <taxon>eudicotyledons</taxon>
        <taxon>Gunneridae</taxon>
        <taxon>Pentapetalae</taxon>
        <taxon>rosids</taxon>
        <taxon>malvids</taxon>
        <taxon>Brassicales</taxon>
        <taxon>Brassicaceae</taxon>
        <taxon>Brassiceae</taxon>
        <taxon>Brassica</taxon>
    </lineage>
</organism>
<dbReference type="PANTHER" id="PTHR46991">
    <property type="entry name" value="23.5 KDA HEAT SHOCK PROTEIN, MITOCHONDRIAL"/>
    <property type="match status" value="1"/>
</dbReference>
<name>A0ABQ7N2J1_BRACM</name>
<sequence>LTMVVSLPPQSQTSSLFYGVNNPYLKNGPKGFKEYKILKNGDMYLRIDLPGVPMKAAVEVSLWADDKGVEALVDAPKQHKHDSSQRTYCPIIGFMCGRCKVLRFTSQVCDGVLRLVLTPAARILGGRFLGGADGEETYFCSSAVHWLPYASDPYDPSLTGPVLEPNPSVNEGSPMAYESKRLPNGSLYVRVDMPGVPKDRFTVSVADGRVTVTGEAPAVSHDSDGRFYSGDVALLDTLVTFRRRWIKTIVKDGIIRLIIPNL</sequence>
<evidence type="ECO:0000259" key="2">
    <source>
        <dbReference type="PROSITE" id="PS01031"/>
    </source>
</evidence>
<dbReference type="InterPro" id="IPR044656">
    <property type="entry name" value="HSP14.7/HSP23.5/HSP23.6-like"/>
</dbReference>
<dbReference type="Proteomes" id="UP000823674">
    <property type="component" value="Chromosome A03"/>
</dbReference>
<evidence type="ECO:0000313" key="3">
    <source>
        <dbReference type="EMBL" id="KAG5404818.1"/>
    </source>
</evidence>
<evidence type="ECO:0000256" key="1">
    <source>
        <dbReference type="PROSITE-ProRule" id="PRU00285"/>
    </source>
</evidence>
<proteinExistence type="inferred from homology"/>
<gene>
    <name evidence="3" type="primary">A03g503450.1_BraROA</name>
    <name evidence="3" type="ORF">IGI04_010937</name>
</gene>
<comment type="similarity">
    <text evidence="1">Belongs to the small heat shock protein (HSP20) family.</text>
</comment>
<dbReference type="InterPro" id="IPR002068">
    <property type="entry name" value="A-crystallin/Hsp20_dom"/>
</dbReference>
<dbReference type="PANTHER" id="PTHR46991:SF23">
    <property type="entry name" value="SHSP DOMAIN-CONTAINING PROTEIN"/>
    <property type="match status" value="1"/>
</dbReference>
<comment type="caution">
    <text evidence="3">The sequence shown here is derived from an EMBL/GenBank/DDBJ whole genome shotgun (WGS) entry which is preliminary data.</text>
</comment>
<protein>
    <recommendedName>
        <fullName evidence="2">SHSP domain-containing protein</fullName>
    </recommendedName>
</protein>
<reference evidence="3 4" key="1">
    <citation type="submission" date="2021-03" db="EMBL/GenBank/DDBJ databases">
        <authorList>
            <person name="King G.J."/>
            <person name="Bancroft I."/>
            <person name="Baten A."/>
            <person name="Bloomfield J."/>
            <person name="Borpatragohain P."/>
            <person name="He Z."/>
            <person name="Irish N."/>
            <person name="Irwin J."/>
            <person name="Liu K."/>
            <person name="Mauleon R.P."/>
            <person name="Moore J."/>
            <person name="Morris R."/>
            <person name="Ostergaard L."/>
            <person name="Wang B."/>
            <person name="Wells R."/>
        </authorList>
    </citation>
    <scope>NUCLEOTIDE SEQUENCE [LARGE SCALE GENOMIC DNA]</scope>
    <source>
        <strain evidence="3">R-o-18</strain>
        <tissue evidence="3">Leaf</tissue>
    </source>
</reference>
<feature type="non-terminal residue" evidence="3">
    <location>
        <position position="1"/>
    </location>
</feature>